<gene>
    <name evidence="3" type="ORF">Ocin01_00256</name>
</gene>
<protein>
    <submittedName>
        <fullName evidence="3">Uncharacterized protein</fullName>
    </submittedName>
</protein>
<proteinExistence type="predicted"/>
<feature type="signal peptide" evidence="2">
    <location>
        <begin position="1"/>
        <end position="23"/>
    </location>
</feature>
<reference evidence="3 4" key="1">
    <citation type="journal article" date="2016" name="Genome Biol. Evol.">
        <title>Gene Family Evolution Reflects Adaptation to Soil Environmental Stressors in the Genome of the Collembolan Orchesella cincta.</title>
        <authorList>
            <person name="Faddeeva-Vakhrusheva A."/>
            <person name="Derks M.F."/>
            <person name="Anvar S.Y."/>
            <person name="Agamennone V."/>
            <person name="Suring W."/>
            <person name="Smit S."/>
            <person name="van Straalen N.M."/>
            <person name="Roelofs D."/>
        </authorList>
    </citation>
    <scope>NUCLEOTIDE SEQUENCE [LARGE SCALE GENOMIC DNA]</scope>
    <source>
        <tissue evidence="3">Mixed pool</tissue>
    </source>
</reference>
<dbReference type="EMBL" id="LJIJ01000005">
    <property type="protein sequence ID" value="ODN06423.1"/>
    <property type="molecule type" value="Genomic_DNA"/>
</dbReference>
<accession>A0A1D2NMB4</accession>
<sequence>MKLCKSLFLVVLLSLFSLSLSSGEENVSGAGEMSKGGRFTRPPQLANMSTPSQEQIQDIGNKVTGALGDSDEGDDDDEEDDDYESSEESDEEEDDEPTAATPPTTPAAAPPAAPAQ</sequence>
<feature type="region of interest" description="Disordered" evidence="1">
    <location>
        <begin position="21"/>
        <end position="116"/>
    </location>
</feature>
<feature type="compositionally biased region" description="Polar residues" evidence="1">
    <location>
        <begin position="46"/>
        <end position="58"/>
    </location>
</feature>
<evidence type="ECO:0000256" key="1">
    <source>
        <dbReference type="SAM" id="MobiDB-lite"/>
    </source>
</evidence>
<feature type="chain" id="PRO_5008905755" evidence="2">
    <location>
        <begin position="24"/>
        <end position="116"/>
    </location>
</feature>
<organism evidence="3 4">
    <name type="scientific">Orchesella cincta</name>
    <name type="common">Springtail</name>
    <name type="synonym">Podura cincta</name>
    <dbReference type="NCBI Taxonomy" id="48709"/>
    <lineage>
        <taxon>Eukaryota</taxon>
        <taxon>Metazoa</taxon>
        <taxon>Ecdysozoa</taxon>
        <taxon>Arthropoda</taxon>
        <taxon>Hexapoda</taxon>
        <taxon>Collembola</taxon>
        <taxon>Entomobryomorpha</taxon>
        <taxon>Entomobryoidea</taxon>
        <taxon>Orchesellidae</taxon>
        <taxon>Orchesellinae</taxon>
        <taxon>Orchesella</taxon>
    </lineage>
</organism>
<keyword evidence="2" id="KW-0732">Signal</keyword>
<evidence type="ECO:0000256" key="2">
    <source>
        <dbReference type="SAM" id="SignalP"/>
    </source>
</evidence>
<evidence type="ECO:0000313" key="3">
    <source>
        <dbReference type="EMBL" id="ODN06423.1"/>
    </source>
</evidence>
<name>A0A1D2NMB4_ORCCI</name>
<feature type="compositionally biased region" description="Acidic residues" evidence="1">
    <location>
        <begin position="69"/>
        <end position="97"/>
    </location>
</feature>
<dbReference type="Proteomes" id="UP000094527">
    <property type="component" value="Unassembled WGS sequence"/>
</dbReference>
<keyword evidence="4" id="KW-1185">Reference proteome</keyword>
<evidence type="ECO:0000313" key="4">
    <source>
        <dbReference type="Proteomes" id="UP000094527"/>
    </source>
</evidence>
<comment type="caution">
    <text evidence="3">The sequence shown here is derived from an EMBL/GenBank/DDBJ whole genome shotgun (WGS) entry which is preliminary data.</text>
</comment>
<feature type="compositionally biased region" description="Pro residues" evidence="1">
    <location>
        <begin position="103"/>
        <end position="116"/>
    </location>
</feature>
<dbReference type="AlphaFoldDB" id="A0A1D2NMB4"/>